<dbReference type="GO" id="GO:0044874">
    <property type="term" value="P:lipoprotein localization to outer membrane"/>
    <property type="evidence" value="ECO:0007669"/>
    <property type="project" value="TreeGrafter"/>
</dbReference>
<dbReference type="AlphaFoldDB" id="B3EBC3"/>
<keyword evidence="11" id="KW-1185">Reference proteome</keyword>
<dbReference type="InterPro" id="IPR003838">
    <property type="entry name" value="ABC3_permease_C"/>
</dbReference>
<dbReference type="InterPro" id="IPR051447">
    <property type="entry name" value="Lipoprotein-release_system"/>
</dbReference>
<evidence type="ECO:0000256" key="1">
    <source>
        <dbReference type="ARBA" id="ARBA00004651"/>
    </source>
</evidence>
<evidence type="ECO:0000256" key="2">
    <source>
        <dbReference type="ARBA" id="ARBA00005236"/>
    </source>
</evidence>
<dbReference type="STRING" id="398767.Glov_1801"/>
<evidence type="ECO:0000256" key="3">
    <source>
        <dbReference type="ARBA" id="ARBA00022475"/>
    </source>
</evidence>
<evidence type="ECO:0000256" key="7">
    <source>
        <dbReference type="SAM" id="Phobius"/>
    </source>
</evidence>
<comment type="subcellular location">
    <subcellularLocation>
        <location evidence="1">Cell membrane</location>
        <topology evidence="1">Multi-pass membrane protein</topology>
    </subcellularLocation>
</comment>
<keyword evidence="3" id="KW-1003">Cell membrane</keyword>
<evidence type="ECO:0000256" key="6">
    <source>
        <dbReference type="ARBA" id="ARBA00023136"/>
    </source>
</evidence>
<protein>
    <submittedName>
        <fullName evidence="10">Uncharacterized protein</fullName>
    </submittedName>
</protein>
<dbReference type="RefSeq" id="WP_012469856.1">
    <property type="nucleotide sequence ID" value="NC_010814.1"/>
</dbReference>
<accession>B3EBC3</accession>
<evidence type="ECO:0000313" key="11">
    <source>
        <dbReference type="Proteomes" id="UP000002420"/>
    </source>
</evidence>
<dbReference type="Proteomes" id="UP000002420">
    <property type="component" value="Chromosome"/>
</dbReference>
<keyword evidence="4 7" id="KW-0812">Transmembrane</keyword>
<dbReference type="OrthoDB" id="9809768at2"/>
<evidence type="ECO:0000259" key="8">
    <source>
        <dbReference type="Pfam" id="PF02687"/>
    </source>
</evidence>
<evidence type="ECO:0000313" key="10">
    <source>
        <dbReference type="EMBL" id="ACD95517.1"/>
    </source>
</evidence>
<name>B3EBC3_TRIL1</name>
<dbReference type="HOGENOM" id="CLU_000604_8_6_7"/>
<gene>
    <name evidence="10" type="ordered locus">Glov_1801</name>
</gene>
<comment type="similarity">
    <text evidence="2">Belongs to the ABC-4 integral membrane protein family. LolC/E subfamily.</text>
</comment>
<evidence type="ECO:0000259" key="9">
    <source>
        <dbReference type="Pfam" id="PF12704"/>
    </source>
</evidence>
<dbReference type="GO" id="GO:0098797">
    <property type="term" value="C:plasma membrane protein complex"/>
    <property type="evidence" value="ECO:0007669"/>
    <property type="project" value="TreeGrafter"/>
</dbReference>
<evidence type="ECO:0000256" key="5">
    <source>
        <dbReference type="ARBA" id="ARBA00022989"/>
    </source>
</evidence>
<keyword evidence="5 7" id="KW-1133">Transmembrane helix</keyword>
<dbReference type="KEGG" id="glo:Glov_1801"/>
<proteinExistence type="inferred from homology"/>
<dbReference type="Pfam" id="PF12704">
    <property type="entry name" value="MacB_PCD"/>
    <property type="match status" value="1"/>
</dbReference>
<keyword evidence="6 7" id="KW-0472">Membrane</keyword>
<feature type="transmembrane region" description="Helical" evidence="7">
    <location>
        <begin position="372"/>
        <end position="394"/>
    </location>
</feature>
<feature type="transmembrane region" description="Helical" evidence="7">
    <location>
        <begin position="324"/>
        <end position="352"/>
    </location>
</feature>
<organism evidence="10 11">
    <name type="scientific">Trichlorobacter lovleyi (strain ATCC BAA-1151 / DSM 17278 / SZ)</name>
    <name type="common">Geobacter lovleyi</name>
    <dbReference type="NCBI Taxonomy" id="398767"/>
    <lineage>
        <taxon>Bacteria</taxon>
        <taxon>Pseudomonadati</taxon>
        <taxon>Thermodesulfobacteriota</taxon>
        <taxon>Desulfuromonadia</taxon>
        <taxon>Geobacterales</taxon>
        <taxon>Geobacteraceae</taxon>
        <taxon>Trichlorobacter</taxon>
    </lineage>
</organism>
<dbReference type="InterPro" id="IPR025857">
    <property type="entry name" value="MacB_PCD"/>
</dbReference>
<dbReference type="EMBL" id="CP001089">
    <property type="protein sequence ID" value="ACD95517.1"/>
    <property type="molecule type" value="Genomic_DNA"/>
</dbReference>
<feature type="domain" description="MacB-like periplasmic core" evidence="9">
    <location>
        <begin position="19"/>
        <end position="243"/>
    </location>
</feature>
<evidence type="ECO:0000256" key="4">
    <source>
        <dbReference type="ARBA" id="ARBA00022692"/>
    </source>
</evidence>
<feature type="domain" description="ABC3 transporter permease C-terminal" evidence="8">
    <location>
        <begin position="281"/>
        <end position="405"/>
    </location>
</feature>
<feature type="transmembrane region" description="Helical" evidence="7">
    <location>
        <begin position="280"/>
        <end position="303"/>
    </location>
</feature>
<dbReference type="Pfam" id="PF02687">
    <property type="entry name" value="FtsX"/>
    <property type="match status" value="1"/>
</dbReference>
<feature type="transmembrane region" description="Helical" evidence="7">
    <location>
        <begin position="20"/>
        <end position="43"/>
    </location>
</feature>
<dbReference type="eggNOG" id="COG4591">
    <property type="taxonomic scope" value="Bacteria"/>
</dbReference>
<dbReference type="PANTHER" id="PTHR30489">
    <property type="entry name" value="LIPOPROTEIN-RELEASING SYSTEM TRANSMEMBRANE PROTEIN LOLE"/>
    <property type="match status" value="1"/>
</dbReference>
<reference evidence="10 11" key="1">
    <citation type="submission" date="2008-05" db="EMBL/GenBank/DDBJ databases">
        <title>Complete sequence of chromosome of Geobacter lovleyi SZ.</title>
        <authorList>
            <consortium name="US DOE Joint Genome Institute"/>
            <person name="Lucas S."/>
            <person name="Copeland A."/>
            <person name="Lapidus A."/>
            <person name="Glavina del Rio T."/>
            <person name="Dalin E."/>
            <person name="Tice H."/>
            <person name="Bruce D."/>
            <person name="Goodwin L."/>
            <person name="Pitluck S."/>
            <person name="Chertkov O."/>
            <person name="Meincke L."/>
            <person name="Brettin T."/>
            <person name="Detter J.C."/>
            <person name="Han C."/>
            <person name="Tapia R."/>
            <person name="Kuske C.R."/>
            <person name="Schmutz J."/>
            <person name="Larimer F."/>
            <person name="Land M."/>
            <person name="Hauser L."/>
            <person name="Kyrpides N."/>
            <person name="Mikhailova N."/>
            <person name="Sung Y."/>
            <person name="Fletcher K.E."/>
            <person name="Ritalahti K.M."/>
            <person name="Loeffler F.E."/>
            <person name="Richardson P."/>
        </authorList>
    </citation>
    <scope>NUCLEOTIDE SEQUENCE [LARGE SCALE GENOMIC DNA]</scope>
    <source>
        <strain evidence="11">ATCC BAA-1151 / DSM 17278 / SZ</strain>
    </source>
</reference>
<sequence>MTSVFKIALRNLLRYKRRTALTATLVTLGVIFVLVFTSIAGSFKQMMISQITDSMLGHLQIHRKGYVAAIESLPLNMNMKQAGFDKLEKLLKQEQGVAAYSPRIKFGGMFSNFMETTNIRLNGIDPQKEFATVPLLPDRIISGEKSLKKGDILVPELLARGMNVKVGDTVVIVATNQNGSVNGKQFRISGILESATGPGGRDGYVHFDDAIELLRMEQPEISEVAVRLKKFSALNKVAKSLRQVVAAEKNPMGKPLFELHSWEDLSPFAKVAKMLNLMTVFIKVMLIAIVLVSIMNVMIMAVFERIREIGTIAAIGTPPATIRSLFLVEGLCLGLFGAVLGNLIGIIIIGIVNLSQITFSFGQQTGLILKASIAPADILMVSVIVVIVSVLATLQPAIKASKMEPIDALRHV</sequence>
<dbReference type="PANTHER" id="PTHR30489:SF0">
    <property type="entry name" value="LIPOPROTEIN-RELEASING SYSTEM TRANSMEMBRANE PROTEIN LOLE"/>
    <property type="match status" value="1"/>
</dbReference>